<dbReference type="EMBL" id="FNCA01000013">
    <property type="protein sequence ID" value="SDG34550.1"/>
    <property type="molecule type" value="Genomic_DNA"/>
</dbReference>
<reference evidence="1 2" key="1">
    <citation type="submission" date="2016-10" db="EMBL/GenBank/DDBJ databases">
        <authorList>
            <person name="Varghese N."/>
            <person name="Submissions S."/>
        </authorList>
    </citation>
    <scope>NUCLEOTIDE SEQUENCE [LARGE SCALE GENOMIC DNA]</scope>
    <source>
        <strain evidence="1 2">PL 12/M</strain>
    </source>
</reference>
<proteinExistence type="predicted"/>
<evidence type="ECO:0000313" key="2">
    <source>
        <dbReference type="Proteomes" id="UP000199259"/>
    </source>
</evidence>
<dbReference type="RefSeq" id="WP_091711029.1">
    <property type="nucleotide sequence ID" value="NZ_FNCA01000013.1"/>
</dbReference>
<protein>
    <submittedName>
        <fullName evidence="1">Uncharacterized protein</fullName>
    </submittedName>
</protein>
<gene>
    <name evidence="1" type="ORF">SAMN04488589_2762</name>
</gene>
<sequence length="309" mass="35772">MDDLNSDYTSDDYAKEYLLNKIDEKIIIYLININNEPTYAAEIAREFKADKSWLKGKCEKLIDKGILLSENKCAIRYTYTEHYYLGDMTDVLNYLYAQGSKSLIDHIMTKDYYKSQIDNLISNFENKRVSSGHNAFSANEKEVIQLCLKYSYKALYVVLGIYDCGELSGWLVYEHKVLAKHLKQGRFISVSTIAAAIVESEVVAEDKQVQLLNEIHDKALSSLTPRVKHFESLLDKSKVPILFEQILCDYPFLELLTAEEDREQFRLDVKRVHFLVNDIMDPSFNPILEKDEKDRYAHCPSLDLKRSSS</sequence>
<organism evidence="1 2">
    <name type="scientific">Methanolobus vulcani</name>
    <dbReference type="NCBI Taxonomy" id="38026"/>
    <lineage>
        <taxon>Archaea</taxon>
        <taxon>Methanobacteriati</taxon>
        <taxon>Methanobacteriota</taxon>
        <taxon>Stenosarchaea group</taxon>
        <taxon>Methanomicrobia</taxon>
        <taxon>Methanosarcinales</taxon>
        <taxon>Methanosarcinaceae</taxon>
        <taxon>Methanolobus</taxon>
    </lineage>
</organism>
<evidence type="ECO:0000313" key="1">
    <source>
        <dbReference type="EMBL" id="SDG34550.1"/>
    </source>
</evidence>
<dbReference type="AlphaFoldDB" id="A0A7Z7FDV0"/>
<comment type="caution">
    <text evidence="1">The sequence shown here is derived from an EMBL/GenBank/DDBJ whole genome shotgun (WGS) entry which is preliminary data.</text>
</comment>
<dbReference type="OrthoDB" id="373008at2157"/>
<name>A0A7Z7FDV0_9EURY</name>
<dbReference type="Proteomes" id="UP000199259">
    <property type="component" value="Unassembled WGS sequence"/>
</dbReference>
<accession>A0A7Z7FDV0</accession>
<keyword evidence="2" id="KW-1185">Reference proteome</keyword>